<reference evidence="2 3" key="1">
    <citation type="submission" date="2017-12" db="EMBL/GenBank/DDBJ databases">
        <title>High-resolution comparative analysis of great ape genomes.</title>
        <authorList>
            <person name="Pollen A."/>
            <person name="Hastie A."/>
            <person name="Hormozdiari F."/>
            <person name="Dougherty M."/>
            <person name="Liu R."/>
            <person name="Chaisson M."/>
            <person name="Hoppe E."/>
            <person name="Hill C."/>
            <person name="Pang A."/>
            <person name="Hillier L."/>
            <person name="Baker C."/>
            <person name="Armstrong J."/>
            <person name="Shendure J."/>
            <person name="Paten B."/>
            <person name="Wilson R."/>
            <person name="Chao H."/>
            <person name="Schneider V."/>
            <person name="Ventura M."/>
            <person name="Kronenberg Z."/>
            <person name="Murali S."/>
            <person name="Gordon D."/>
            <person name="Cantsilieris S."/>
            <person name="Munson K."/>
            <person name="Nelson B."/>
            <person name="Raja A."/>
            <person name="Underwood J."/>
            <person name="Diekhans M."/>
            <person name="Fiddes I."/>
            <person name="Haussler D."/>
            <person name="Eichler E."/>
        </authorList>
    </citation>
    <scope>NUCLEOTIDE SEQUENCE [LARGE SCALE GENOMIC DNA]</scope>
    <source>
        <strain evidence="2">Yerkes chimp pedigree #C0471</strain>
    </source>
</reference>
<dbReference type="InterPro" id="IPR001909">
    <property type="entry name" value="KRAB"/>
</dbReference>
<sequence>MLENYKNLATVGYQLFKPSLISWLEQEESRTVQRGDFQASEGKVQLKAKELALQQDVLGEPTSSGIQMIGSH</sequence>
<dbReference type="SUPFAM" id="SSF109640">
    <property type="entry name" value="KRAB domain (Kruppel-associated box)"/>
    <property type="match status" value="1"/>
</dbReference>
<evidence type="ECO:0000259" key="1">
    <source>
        <dbReference type="PROSITE" id="PS50805"/>
    </source>
</evidence>
<organism evidence="2 3">
    <name type="scientific">Pan troglodytes</name>
    <name type="common">Chimpanzee</name>
    <dbReference type="NCBI Taxonomy" id="9598"/>
    <lineage>
        <taxon>Eukaryota</taxon>
        <taxon>Metazoa</taxon>
        <taxon>Chordata</taxon>
        <taxon>Craniata</taxon>
        <taxon>Vertebrata</taxon>
        <taxon>Euteleostomi</taxon>
        <taxon>Mammalia</taxon>
        <taxon>Eutheria</taxon>
        <taxon>Euarchontoglires</taxon>
        <taxon>Primates</taxon>
        <taxon>Haplorrhini</taxon>
        <taxon>Catarrhini</taxon>
        <taxon>Hominidae</taxon>
        <taxon>Pan</taxon>
    </lineage>
</organism>
<proteinExistence type="predicted"/>
<comment type="caution">
    <text evidence="2">The sequence shown here is derived from an EMBL/GenBank/DDBJ whole genome shotgun (WGS) entry which is preliminary data.</text>
</comment>
<dbReference type="InterPro" id="IPR036051">
    <property type="entry name" value="KRAB_dom_sf"/>
</dbReference>
<dbReference type="GO" id="GO:0006355">
    <property type="term" value="P:regulation of DNA-templated transcription"/>
    <property type="evidence" value="ECO:0007669"/>
    <property type="project" value="InterPro"/>
</dbReference>
<name>A0A2J8LWV5_PANTR</name>
<dbReference type="Proteomes" id="UP000236370">
    <property type="component" value="Unassembled WGS sequence"/>
</dbReference>
<feature type="non-terminal residue" evidence="2">
    <location>
        <position position="72"/>
    </location>
</feature>
<dbReference type="AlphaFoldDB" id="A0A2J8LWV5"/>
<gene>
    <name evidence="2" type="ORF">CK820_G0026587</name>
</gene>
<dbReference type="PROSITE" id="PS50805">
    <property type="entry name" value="KRAB"/>
    <property type="match status" value="1"/>
</dbReference>
<evidence type="ECO:0000313" key="3">
    <source>
        <dbReference type="Proteomes" id="UP000236370"/>
    </source>
</evidence>
<evidence type="ECO:0000313" key="2">
    <source>
        <dbReference type="EMBL" id="PNI51760.1"/>
    </source>
</evidence>
<feature type="domain" description="KRAB" evidence="1">
    <location>
        <begin position="1"/>
        <end position="42"/>
    </location>
</feature>
<protein>
    <submittedName>
        <fullName evidence="2">ZNF266 isoform 7</fullName>
    </submittedName>
</protein>
<dbReference type="EMBL" id="NBAG03000278">
    <property type="protein sequence ID" value="PNI51760.1"/>
    <property type="molecule type" value="Genomic_DNA"/>
</dbReference>
<accession>A0A2J8LWV5</accession>